<name>A0AAV5WNB9_9BILA</name>
<accession>A0AAV5WNB9</accession>
<reference evidence="2" key="1">
    <citation type="submission" date="2023-10" db="EMBL/GenBank/DDBJ databases">
        <title>Genome assembly of Pristionchus species.</title>
        <authorList>
            <person name="Yoshida K."/>
            <person name="Sommer R.J."/>
        </authorList>
    </citation>
    <scope>NUCLEOTIDE SEQUENCE</scope>
    <source>
        <strain evidence="2">RS5133</strain>
    </source>
</reference>
<gene>
    <name evidence="2" type="ORF">PFISCL1PPCAC_23420</name>
</gene>
<keyword evidence="1" id="KW-1133">Transmembrane helix</keyword>
<feature type="transmembrane region" description="Helical" evidence="1">
    <location>
        <begin position="41"/>
        <end position="60"/>
    </location>
</feature>
<keyword evidence="1" id="KW-0812">Transmembrane</keyword>
<proteinExistence type="predicted"/>
<keyword evidence="3" id="KW-1185">Reference proteome</keyword>
<dbReference type="EMBL" id="BTSY01000006">
    <property type="protein sequence ID" value="GMT32123.1"/>
    <property type="molecule type" value="Genomic_DNA"/>
</dbReference>
<feature type="transmembrane region" description="Helical" evidence="1">
    <location>
        <begin position="126"/>
        <end position="149"/>
    </location>
</feature>
<organism evidence="2 3">
    <name type="scientific">Pristionchus fissidentatus</name>
    <dbReference type="NCBI Taxonomy" id="1538716"/>
    <lineage>
        <taxon>Eukaryota</taxon>
        <taxon>Metazoa</taxon>
        <taxon>Ecdysozoa</taxon>
        <taxon>Nematoda</taxon>
        <taxon>Chromadorea</taxon>
        <taxon>Rhabditida</taxon>
        <taxon>Rhabditina</taxon>
        <taxon>Diplogasteromorpha</taxon>
        <taxon>Diplogasteroidea</taxon>
        <taxon>Neodiplogasteridae</taxon>
        <taxon>Pristionchus</taxon>
    </lineage>
</organism>
<evidence type="ECO:0008006" key="4">
    <source>
        <dbReference type="Google" id="ProtNLM"/>
    </source>
</evidence>
<dbReference type="Proteomes" id="UP001432322">
    <property type="component" value="Unassembled WGS sequence"/>
</dbReference>
<keyword evidence="1" id="KW-0472">Membrane</keyword>
<comment type="caution">
    <text evidence="2">The sequence shown here is derived from an EMBL/GenBank/DDBJ whole genome shotgun (WGS) entry which is preliminary data.</text>
</comment>
<feature type="transmembrane region" description="Helical" evidence="1">
    <location>
        <begin position="6"/>
        <end position="29"/>
    </location>
</feature>
<evidence type="ECO:0000313" key="2">
    <source>
        <dbReference type="EMBL" id="GMT32123.1"/>
    </source>
</evidence>
<feature type="transmembrane region" description="Helical" evidence="1">
    <location>
        <begin position="95"/>
        <end position="114"/>
    </location>
</feature>
<dbReference type="AlphaFoldDB" id="A0AAV5WNB9"/>
<evidence type="ECO:0000256" key="1">
    <source>
        <dbReference type="SAM" id="Phobius"/>
    </source>
</evidence>
<protein>
    <recommendedName>
        <fullName evidence="4">G protein-coupled receptor</fullName>
    </recommendedName>
</protein>
<sequence length="201" mass="22768">MLSTLFSFVQLLLFLSLWSLLFYSSFLVLRSLSVARFPAHPLLHLFIPSIVVCSLLFELIHRWESLVSSPSCSSFLIFVVSCQHQSLWSLNPFQVVASLIGDVIVLVASVMGRSCSTFVSSFFRDLPWLLSIPSFFLVTFLLVLSVLSLQGYQLSLGWIFITVKPTPRRDSAPNYANETKKPPVYAPIIKKIDELYLKMAR</sequence>
<evidence type="ECO:0000313" key="3">
    <source>
        <dbReference type="Proteomes" id="UP001432322"/>
    </source>
</evidence>